<dbReference type="EMBL" id="QUTC01003201">
    <property type="protein sequence ID" value="RHY71213.1"/>
    <property type="molecule type" value="Genomic_DNA"/>
</dbReference>
<sequence length="367" mass="40853">MSKLPPHFFRCPLLSDAETADLKAFAEQASIDSVRHARLHNGPIKWSIIEDDHDLRVLSGYDPAAPAGVLSYGSTTYLYASIDDVASLFRAETDEEYQTYRRQFAPDLLDGAPLYTLTSPTPANPRQFCRYDFDTQGKRGYVRCLKSVSLACCPDLEASMGFVRGTYHRLAHVFLETDRPGYLHAFQLLQADFRGGINAAAALTGRGGSQRRAGTQLSSSAAATPTARTLYTPKVPRFHKSASTTPTSARLPSSPLSFDFLNESIFQHSTGERSTGFSVDDDLDDLDSSFIFTPTQLHDAPRNSRQLQSQGQQDDRTLTDVPPWHQQQLVRYDPTKAQDPRHTDKVPPLLHDDLDHRNDIIPLVMSP</sequence>
<dbReference type="InterPro" id="IPR023393">
    <property type="entry name" value="START-like_dom_sf"/>
</dbReference>
<dbReference type="AlphaFoldDB" id="A0A397E0B5"/>
<dbReference type="SUPFAM" id="SSF55961">
    <property type="entry name" value="Bet v1-like"/>
    <property type="match status" value="1"/>
</dbReference>
<proteinExistence type="predicted"/>
<evidence type="ECO:0008006" key="4">
    <source>
        <dbReference type="Google" id="ProtNLM"/>
    </source>
</evidence>
<reference evidence="2 3" key="1">
    <citation type="submission" date="2018-08" db="EMBL/GenBank/DDBJ databases">
        <title>Aphanomyces genome sequencing and annotation.</title>
        <authorList>
            <person name="Minardi D."/>
            <person name="Oidtmann B."/>
            <person name="Van Der Giezen M."/>
            <person name="Studholme D.J."/>
        </authorList>
    </citation>
    <scope>NUCLEOTIDE SEQUENCE [LARGE SCALE GENOMIC DNA]</scope>
    <source>
        <strain evidence="2 3">SA</strain>
    </source>
</reference>
<evidence type="ECO:0000256" key="1">
    <source>
        <dbReference type="SAM" id="MobiDB-lite"/>
    </source>
</evidence>
<dbReference type="Gene3D" id="3.30.530.20">
    <property type="match status" value="1"/>
</dbReference>
<evidence type="ECO:0000313" key="2">
    <source>
        <dbReference type="EMBL" id="RHY71213.1"/>
    </source>
</evidence>
<feature type="compositionally biased region" description="Basic and acidic residues" evidence="1">
    <location>
        <begin position="333"/>
        <end position="353"/>
    </location>
</feature>
<accession>A0A397E0B5</accession>
<dbReference type="VEuPathDB" id="FungiDB:H257_17023"/>
<feature type="region of interest" description="Disordered" evidence="1">
    <location>
        <begin position="297"/>
        <end position="353"/>
    </location>
</feature>
<organism evidence="2 3">
    <name type="scientific">Aphanomyces astaci</name>
    <name type="common">Crayfish plague agent</name>
    <dbReference type="NCBI Taxonomy" id="112090"/>
    <lineage>
        <taxon>Eukaryota</taxon>
        <taxon>Sar</taxon>
        <taxon>Stramenopiles</taxon>
        <taxon>Oomycota</taxon>
        <taxon>Saprolegniomycetes</taxon>
        <taxon>Saprolegniales</taxon>
        <taxon>Verrucalvaceae</taxon>
        <taxon>Aphanomyces</taxon>
    </lineage>
</organism>
<dbReference type="Proteomes" id="UP000265716">
    <property type="component" value="Unassembled WGS sequence"/>
</dbReference>
<name>A0A397E0B5_APHAT</name>
<comment type="caution">
    <text evidence="2">The sequence shown here is derived from an EMBL/GenBank/DDBJ whole genome shotgun (WGS) entry which is preliminary data.</text>
</comment>
<evidence type="ECO:0000313" key="3">
    <source>
        <dbReference type="Proteomes" id="UP000265716"/>
    </source>
</evidence>
<gene>
    <name evidence="2" type="ORF">DYB38_008944</name>
</gene>
<feature type="compositionally biased region" description="Polar residues" evidence="1">
    <location>
        <begin position="303"/>
        <end position="312"/>
    </location>
</feature>
<protein>
    <recommendedName>
        <fullName evidence="4">START domain-containing protein</fullName>
    </recommendedName>
</protein>
<dbReference type="VEuPathDB" id="FungiDB:H257_17020"/>